<accession>A0A364LBY4</accession>
<keyword evidence="6" id="KW-1185">Reference proteome</keyword>
<comment type="caution">
    <text evidence="5">The sequence shown here is derived from an EMBL/GenBank/DDBJ whole genome shotgun (WGS) entry which is preliminary data.</text>
</comment>
<comment type="similarity">
    <text evidence="3">Belongs to the aldo/keto reductase family. Aldo/keto reductase 2 subfamily.</text>
</comment>
<evidence type="ECO:0000256" key="1">
    <source>
        <dbReference type="ARBA" id="ARBA00022857"/>
    </source>
</evidence>
<dbReference type="STRING" id="1196081.A0A364LBY4"/>
<dbReference type="Proteomes" id="UP000249363">
    <property type="component" value="Unassembled WGS sequence"/>
</dbReference>
<dbReference type="InterPro" id="IPR023210">
    <property type="entry name" value="NADP_OxRdtase_dom"/>
</dbReference>
<dbReference type="GeneID" id="63798523"/>
<dbReference type="SUPFAM" id="SSF51430">
    <property type="entry name" value="NAD(P)-linked oxidoreductase"/>
    <property type="match status" value="1"/>
</dbReference>
<dbReference type="InterPro" id="IPR050523">
    <property type="entry name" value="AKR_Detox_Biosynth"/>
</dbReference>
<evidence type="ECO:0000256" key="2">
    <source>
        <dbReference type="ARBA" id="ARBA00023002"/>
    </source>
</evidence>
<evidence type="ECO:0000259" key="4">
    <source>
        <dbReference type="Pfam" id="PF00248"/>
    </source>
</evidence>
<protein>
    <recommendedName>
        <fullName evidence="4">NADP-dependent oxidoreductase domain-containing protein</fullName>
    </recommendedName>
</protein>
<dbReference type="AlphaFoldDB" id="A0A364LBY4"/>
<evidence type="ECO:0000313" key="6">
    <source>
        <dbReference type="Proteomes" id="UP000249363"/>
    </source>
</evidence>
<dbReference type="OrthoDB" id="48988at2759"/>
<dbReference type="GO" id="GO:0016491">
    <property type="term" value="F:oxidoreductase activity"/>
    <property type="evidence" value="ECO:0007669"/>
    <property type="project" value="UniProtKB-KW"/>
</dbReference>
<evidence type="ECO:0000256" key="3">
    <source>
        <dbReference type="ARBA" id="ARBA00038157"/>
    </source>
</evidence>
<keyword evidence="2" id="KW-0560">Oxidoreductase</keyword>
<dbReference type="InterPro" id="IPR036812">
    <property type="entry name" value="NAD(P)_OxRdtase_dom_sf"/>
</dbReference>
<proteinExistence type="inferred from homology"/>
<organism evidence="5 6">
    <name type="scientific">Talaromyces amestolkiae</name>
    <dbReference type="NCBI Taxonomy" id="1196081"/>
    <lineage>
        <taxon>Eukaryota</taxon>
        <taxon>Fungi</taxon>
        <taxon>Dikarya</taxon>
        <taxon>Ascomycota</taxon>
        <taxon>Pezizomycotina</taxon>
        <taxon>Eurotiomycetes</taxon>
        <taxon>Eurotiomycetidae</taxon>
        <taxon>Eurotiales</taxon>
        <taxon>Trichocomaceae</taxon>
        <taxon>Talaromyces</taxon>
        <taxon>Talaromyces sect. Talaromyces</taxon>
    </lineage>
</organism>
<keyword evidence="1" id="KW-0521">NADP</keyword>
<evidence type="ECO:0000313" key="5">
    <source>
        <dbReference type="EMBL" id="RAO73297.1"/>
    </source>
</evidence>
<dbReference type="CDD" id="cd19079">
    <property type="entry name" value="AKR_EcYajO-like"/>
    <property type="match status" value="1"/>
</dbReference>
<gene>
    <name evidence="5" type="ORF">BHQ10_009309</name>
</gene>
<feature type="domain" description="NADP-dependent oxidoreductase" evidence="4">
    <location>
        <begin position="54"/>
        <end position="367"/>
    </location>
</feature>
<dbReference type="RefSeq" id="XP_040737811.1">
    <property type="nucleotide sequence ID" value="XM_040882211.1"/>
</dbReference>
<dbReference type="Gene3D" id="3.20.20.100">
    <property type="entry name" value="NADP-dependent oxidoreductase domain"/>
    <property type="match status" value="1"/>
</dbReference>
<reference evidence="5 6" key="1">
    <citation type="journal article" date="2017" name="Biotechnol. Biofuels">
        <title>Differential beta-glucosidase expression as a function of carbon source availability in Talaromyces amestolkiae: a genomic and proteomic approach.</title>
        <authorList>
            <person name="de Eugenio L.I."/>
            <person name="Mendez-Liter J.A."/>
            <person name="Nieto-Dominguez M."/>
            <person name="Alonso L."/>
            <person name="Gil-Munoz J."/>
            <person name="Barriuso J."/>
            <person name="Prieto A."/>
            <person name="Martinez M.J."/>
        </authorList>
    </citation>
    <scope>NUCLEOTIDE SEQUENCE [LARGE SCALE GENOMIC DNA]</scope>
    <source>
        <strain evidence="5 6">CIB</strain>
    </source>
</reference>
<dbReference type="Pfam" id="PF00248">
    <property type="entry name" value="Aldo_ket_red"/>
    <property type="match status" value="1"/>
</dbReference>
<name>A0A364LBY4_TALAM</name>
<dbReference type="PANTHER" id="PTHR43364">
    <property type="entry name" value="NADH-SPECIFIC METHYLGLYOXAL REDUCTASE-RELATED"/>
    <property type="match status" value="1"/>
</dbReference>
<sequence length="378" mass="43286">MAPFENIPVEVEQSIADTKVRYQRIGGLVVSNPIMGCMGIGNSNWWDWVLDEEQWDTANVYSNGRSEELLGFALRKYQIPRRKVVIMTKVGRIMADEGNENDVLAFMTPVAARSKDYVNQYGLSRKSIFLQVNESLRRLQTDYIDVLQIHRFDKDVPPEETMRALHDLVVMGKVHYIGASSMWAHELATLQFIAERNGLTKITCMQNHYNLLYREEEREMNKFCRNNGIGILPVRGLSSFLLSAFSIKQLCRYKHTNSVYLSYKWAPLASGHLACPYEQFGKSPRTADDLKNPRFSYGQTSADREIIDRVAVVAFRRGWNMTDVALAWLNQRVTAPVIGFTSVKRIEEALQARGKILTEQEEAYLEEPYMAKAVEGHV</sequence>
<dbReference type="EMBL" id="MIKG01000023">
    <property type="protein sequence ID" value="RAO73297.1"/>
    <property type="molecule type" value="Genomic_DNA"/>
</dbReference>
<dbReference type="PANTHER" id="PTHR43364:SF9">
    <property type="entry name" value="OXIDOREDUCTASE"/>
    <property type="match status" value="1"/>
</dbReference>